<feature type="domain" description="SGNH hydrolase-type esterase" evidence="1">
    <location>
        <begin position="45"/>
        <end position="218"/>
    </location>
</feature>
<proteinExistence type="predicted"/>
<dbReference type="InterPro" id="IPR036514">
    <property type="entry name" value="SGNH_hydro_sf"/>
</dbReference>
<dbReference type="AlphaFoldDB" id="A0A220MJC8"/>
<accession>A0A220MJC8</accession>
<dbReference type="InterPro" id="IPR051532">
    <property type="entry name" value="Ester_Hydrolysis_Enzymes"/>
</dbReference>
<dbReference type="RefSeq" id="WP_088908833.1">
    <property type="nucleotide sequence ID" value="NZ_CP018145.1"/>
</dbReference>
<dbReference type="PANTHER" id="PTHR30383">
    <property type="entry name" value="THIOESTERASE 1/PROTEASE 1/LYSOPHOSPHOLIPASE L1"/>
    <property type="match status" value="1"/>
</dbReference>
<dbReference type="EMBL" id="CP018145">
    <property type="protein sequence ID" value="ASJ55147.1"/>
    <property type="molecule type" value="Genomic_DNA"/>
</dbReference>
<dbReference type="InterPro" id="IPR013830">
    <property type="entry name" value="SGNH_hydro"/>
</dbReference>
<name>A0A220MJC8_9BACL</name>
<protein>
    <submittedName>
        <fullName evidence="2">G-D-S-L family lipolytic protein</fullName>
    </submittedName>
</protein>
<reference evidence="2 3" key="1">
    <citation type="submission" date="2016-11" db="EMBL/GenBank/DDBJ databases">
        <authorList>
            <person name="Jaros S."/>
            <person name="Januszkiewicz K."/>
            <person name="Wedrychowicz H."/>
        </authorList>
    </citation>
    <scope>NUCLEOTIDE SEQUENCE [LARGE SCALE GENOMIC DNA]</scope>
    <source>
        <strain evidence="2 3">NF2</strain>
    </source>
</reference>
<evidence type="ECO:0000313" key="2">
    <source>
        <dbReference type="EMBL" id="ASJ55147.1"/>
    </source>
</evidence>
<dbReference type="GO" id="GO:0004622">
    <property type="term" value="F:phosphatidylcholine lysophospholipase activity"/>
    <property type="evidence" value="ECO:0007669"/>
    <property type="project" value="TreeGrafter"/>
</dbReference>
<dbReference type="Proteomes" id="UP000197781">
    <property type="component" value="Chromosome"/>
</dbReference>
<dbReference type="Gene3D" id="3.40.50.1110">
    <property type="entry name" value="SGNH hydrolase"/>
    <property type="match status" value="1"/>
</dbReference>
<evidence type="ECO:0000259" key="1">
    <source>
        <dbReference type="Pfam" id="PF13472"/>
    </source>
</evidence>
<gene>
    <name evidence="2" type="ORF">BP422_17270</name>
</gene>
<dbReference type="PANTHER" id="PTHR30383:SF5">
    <property type="entry name" value="SGNH HYDROLASE-TYPE ESTERASE DOMAIN-CONTAINING PROTEIN"/>
    <property type="match status" value="1"/>
</dbReference>
<sequence>MDEQRPALIKPGFFSIDAPADRRRNEFDFHNEALLFHQQPVDFVFFGDSITHWWDLATFFGRSGQAIVNRGIGGDTTDQARRRFAADVLQLKPRYVVIMIGINNTWAMDTFLPSDRLTPQEICRQVTSDVEAMVHAALEQGIQPILCSLLPTCMDRYARNYERNELVIAINDRFQAIAEQTNCLYVDYHSRMTDADGITLRKELADDGLHPHVLGYKLMANVLRDTLSAHDITLGTPS</sequence>
<dbReference type="Pfam" id="PF13472">
    <property type="entry name" value="Lipase_GDSL_2"/>
    <property type="match status" value="1"/>
</dbReference>
<dbReference type="SUPFAM" id="SSF52266">
    <property type="entry name" value="SGNH hydrolase"/>
    <property type="match status" value="1"/>
</dbReference>
<organism evidence="2 3">
    <name type="scientific">Brevibacillus formosus</name>
    <dbReference type="NCBI Taxonomy" id="54913"/>
    <lineage>
        <taxon>Bacteria</taxon>
        <taxon>Bacillati</taxon>
        <taxon>Bacillota</taxon>
        <taxon>Bacilli</taxon>
        <taxon>Bacillales</taxon>
        <taxon>Paenibacillaceae</taxon>
        <taxon>Brevibacillus</taxon>
    </lineage>
</organism>
<dbReference type="KEGG" id="bfm:BP422_17270"/>
<evidence type="ECO:0000313" key="3">
    <source>
        <dbReference type="Proteomes" id="UP000197781"/>
    </source>
</evidence>